<feature type="domain" description="DUF3857" evidence="1">
    <location>
        <begin position="56"/>
        <end position="215"/>
    </location>
</feature>
<name>A0ABW5JXF2_9FLAO</name>
<dbReference type="EMBL" id="JBHULK010000008">
    <property type="protein sequence ID" value="MFD2536476.1"/>
    <property type="molecule type" value="Genomic_DNA"/>
</dbReference>
<dbReference type="Proteomes" id="UP001597441">
    <property type="component" value="Unassembled WGS sequence"/>
</dbReference>
<dbReference type="InterPro" id="IPR024618">
    <property type="entry name" value="DUF3857"/>
</dbReference>
<evidence type="ECO:0000259" key="1">
    <source>
        <dbReference type="Pfam" id="PF12969"/>
    </source>
</evidence>
<evidence type="ECO:0000313" key="2">
    <source>
        <dbReference type="EMBL" id="MFD2536476.1"/>
    </source>
</evidence>
<dbReference type="Gene3D" id="3.10.620.30">
    <property type="match status" value="1"/>
</dbReference>
<reference evidence="3" key="1">
    <citation type="journal article" date="2019" name="Int. J. Syst. Evol. Microbiol.">
        <title>The Global Catalogue of Microorganisms (GCM) 10K type strain sequencing project: providing services to taxonomists for standard genome sequencing and annotation.</title>
        <authorList>
            <consortium name="The Broad Institute Genomics Platform"/>
            <consortium name="The Broad Institute Genome Sequencing Center for Infectious Disease"/>
            <person name="Wu L."/>
            <person name="Ma J."/>
        </authorList>
    </citation>
    <scope>NUCLEOTIDE SEQUENCE [LARGE SCALE GENOMIC DNA]</scope>
    <source>
        <strain evidence="3">KCTC 42903</strain>
    </source>
</reference>
<dbReference type="Gene3D" id="2.60.40.3140">
    <property type="match status" value="1"/>
</dbReference>
<keyword evidence="3" id="KW-1185">Reference proteome</keyword>
<dbReference type="Gene3D" id="2.60.120.1130">
    <property type="match status" value="1"/>
</dbReference>
<proteinExistence type="predicted"/>
<evidence type="ECO:0000313" key="3">
    <source>
        <dbReference type="Proteomes" id="UP001597441"/>
    </source>
</evidence>
<dbReference type="RefSeq" id="WP_388020945.1">
    <property type="nucleotide sequence ID" value="NZ_JBHUDT010000008.1"/>
</dbReference>
<sequence>MSLKSIANGILFFAALTVFSQDQLYLSLTIPEELKQNANAVVRLNEVEVSLKSSSEMVVKKRRIITVLNKQGNKNVGAYVHYDNNVKIKTLQALAFDAFGNEIKKIRKNDFKDVSAVDGGTLYSDSRVKYLEYTPIKYPYTIEFTYETITGNTAFIPSFMPVNSNFVSAETSTYSINYPESITIRKKEKNIENIDIEKEAGAGRMFYKAKNLKAFKPEDYSPAFRDIIPRVLIAANEFNYEGVNAKVEDWESMGKWFYSNLLNGRSNISEETKQHVLKLVEGVDSPIEKAKIVYQFVQDNTRYISVQVGIGGMQPITAEEVDLVKYGDCKGLTNYTKSLLDIVGVKSNYTRLYASASNQINVDKEFVSFGGQTNHVILNIPQENKEDIWLECTSQKLPFGFIGNFTDNRDVLVITPEGGKIQRTKKYNTEENTQIIKGNYTLSNDGVINAVVNVKSQGIQYNDKYWLASETERNLDEHYKKRWRYINNMAIENMEIVNNKDSIVFKETLNFKAANYPKIVANRMLLTINALNRNTHIPDRYRNRKLPLKIKRGFKDIDEVEITLPQDYKVESLPNKKVIENKFGAYKAEVIVKNENTLLYKREFIVNDGEFPKEDYSKFRTFYKEVSRHDNAKVALIKKQL</sequence>
<comment type="caution">
    <text evidence="2">The sequence shown here is derived from an EMBL/GenBank/DDBJ whole genome shotgun (WGS) entry which is preliminary data.</text>
</comment>
<organism evidence="2 3">
    <name type="scientific">Gelatiniphilus marinus</name>
    <dbReference type="NCBI Taxonomy" id="1759464"/>
    <lineage>
        <taxon>Bacteria</taxon>
        <taxon>Pseudomonadati</taxon>
        <taxon>Bacteroidota</taxon>
        <taxon>Flavobacteriia</taxon>
        <taxon>Flavobacteriales</taxon>
        <taxon>Flavobacteriaceae</taxon>
        <taxon>Gelatiniphilus</taxon>
    </lineage>
</organism>
<gene>
    <name evidence="2" type="ORF">ACFSQS_15295</name>
</gene>
<accession>A0ABW5JXF2</accession>
<dbReference type="Pfam" id="PF12969">
    <property type="entry name" value="DUF3857"/>
    <property type="match status" value="1"/>
</dbReference>
<dbReference type="SUPFAM" id="SSF54001">
    <property type="entry name" value="Cysteine proteinases"/>
    <property type="match status" value="1"/>
</dbReference>
<dbReference type="InterPro" id="IPR038765">
    <property type="entry name" value="Papain-like_cys_pep_sf"/>
</dbReference>
<protein>
    <submittedName>
        <fullName evidence="2">DUF3857 domain-containing protein</fullName>
    </submittedName>
</protein>